<dbReference type="AlphaFoldDB" id="A0A4P7CXE6"/>
<comment type="catalytic activity">
    <reaction evidence="1 10">
        <text>Transfers a segment of a (1-&gt;4)-alpha-D-glucan to a new position in an acceptor, which may be glucose or a (1-&gt;4)-alpha-D-glucan.</text>
        <dbReference type="EC" id="2.4.1.25"/>
    </reaction>
</comment>
<dbReference type="NCBIfam" id="TIGR00217">
    <property type="entry name" value="malQ"/>
    <property type="match status" value="1"/>
</dbReference>
<evidence type="ECO:0000256" key="3">
    <source>
        <dbReference type="ARBA" id="ARBA00012560"/>
    </source>
</evidence>
<dbReference type="RefSeq" id="WP_134750691.1">
    <property type="nucleotide sequence ID" value="NZ_CP038149.1"/>
</dbReference>
<keyword evidence="6 10" id="KW-0808">Transferase</keyword>
<dbReference type="OrthoDB" id="9763489at2"/>
<accession>A0A4P7CXE6</accession>
<dbReference type="PANTHER" id="PTHR32438">
    <property type="entry name" value="4-ALPHA-GLUCANOTRANSFERASE DPE1, CHLOROPLASTIC/AMYLOPLASTIC"/>
    <property type="match status" value="1"/>
</dbReference>
<dbReference type="KEGG" id="ppai:E1956_15430"/>
<evidence type="ECO:0000256" key="11">
    <source>
        <dbReference type="SAM" id="MobiDB-lite"/>
    </source>
</evidence>
<feature type="region of interest" description="Disordered" evidence="11">
    <location>
        <begin position="723"/>
        <end position="776"/>
    </location>
</feature>
<dbReference type="InterPro" id="IPR003385">
    <property type="entry name" value="Glyco_hydro_77"/>
</dbReference>
<feature type="compositionally biased region" description="Polar residues" evidence="11">
    <location>
        <begin position="725"/>
        <end position="735"/>
    </location>
</feature>
<dbReference type="EMBL" id="CP038149">
    <property type="protein sequence ID" value="QBQ98673.1"/>
    <property type="molecule type" value="Genomic_DNA"/>
</dbReference>
<dbReference type="Gene3D" id="3.20.20.80">
    <property type="entry name" value="Glycosidases"/>
    <property type="match status" value="1"/>
</dbReference>
<evidence type="ECO:0000256" key="8">
    <source>
        <dbReference type="ARBA" id="ARBA00031423"/>
    </source>
</evidence>
<keyword evidence="7 10" id="KW-0119">Carbohydrate metabolism</keyword>
<evidence type="ECO:0000313" key="12">
    <source>
        <dbReference type="EMBL" id="QBQ98673.1"/>
    </source>
</evidence>
<reference evidence="12 13" key="1">
    <citation type="submission" date="2019-03" db="EMBL/GenBank/DDBJ databases">
        <title>Paraburkholderia sp. 7MH5, isolated from subtropical forest soil.</title>
        <authorList>
            <person name="Gao Z.-H."/>
            <person name="Qiu L.-H."/>
        </authorList>
    </citation>
    <scope>NUCLEOTIDE SEQUENCE [LARGE SCALE GENOMIC DNA]</scope>
    <source>
        <strain evidence="12 13">7MH5</strain>
    </source>
</reference>
<evidence type="ECO:0000256" key="10">
    <source>
        <dbReference type="RuleBase" id="RU361207"/>
    </source>
</evidence>
<evidence type="ECO:0000256" key="4">
    <source>
        <dbReference type="ARBA" id="ARBA00020295"/>
    </source>
</evidence>
<dbReference type="Proteomes" id="UP000295727">
    <property type="component" value="Chromosome 2"/>
</dbReference>
<keyword evidence="13" id="KW-1185">Reference proteome</keyword>
<organism evidence="12 13">
    <name type="scientific">Paraburkholderia pallida</name>
    <dbReference type="NCBI Taxonomy" id="2547399"/>
    <lineage>
        <taxon>Bacteria</taxon>
        <taxon>Pseudomonadati</taxon>
        <taxon>Pseudomonadota</taxon>
        <taxon>Betaproteobacteria</taxon>
        <taxon>Burkholderiales</taxon>
        <taxon>Burkholderiaceae</taxon>
        <taxon>Paraburkholderia</taxon>
    </lineage>
</organism>
<keyword evidence="5 10" id="KW-0328">Glycosyltransferase</keyword>
<evidence type="ECO:0000256" key="9">
    <source>
        <dbReference type="ARBA" id="ARBA00031501"/>
    </source>
</evidence>
<dbReference type="InterPro" id="IPR017853">
    <property type="entry name" value="GH"/>
</dbReference>
<dbReference type="SUPFAM" id="SSF51445">
    <property type="entry name" value="(Trans)glycosidases"/>
    <property type="match status" value="1"/>
</dbReference>
<evidence type="ECO:0000256" key="6">
    <source>
        <dbReference type="ARBA" id="ARBA00022679"/>
    </source>
</evidence>
<name>A0A4P7CXE6_9BURK</name>
<feature type="compositionally biased region" description="Low complexity" evidence="11">
    <location>
        <begin position="737"/>
        <end position="748"/>
    </location>
</feature>
<evidence type="ECO:0000256" key="1">
    <source>
        <dbReference type="ARBA" id="ARBA00000439"/>
    </source>
</evidence>
<evidence type="ECO:0000256" key="2">
    <source>
        <dbReference type="ARBA" id="ARBA00005684"/>
    </source>
</evidence>
<comment type="similarity">
    <text evidence="2 10">Belongs to the disproportionating enzyme family.</text>
</comment>
<dbReference type="GO" id="GO:0005975">
    <property type="term" value="P:carbohydrate metabolic process"/>
    <property type="evidence" value="ECO:0007669"/>
    <property type="project" value="InterPro"/>
</dbReference>
<feature type="compositionally biased region" description="Low complexity" evidence="11">
    <location>
        <begin position="760"/>
        <end position="776"/>
    </location>
</feature>
<protein>
    <recommendedName>
        <fullName evidence="4 10">4-alpha-glucanotransferase</fullName>
        <ecNumber evidence="3 10">2.4.1.25</ecNumber>
    </recommendedName>
    <alternativeName>
        <fullName evidence="8 10">Amylomaltase</fullName>
    </alternativeName>
    <alternativeName>
        <fullName evidence="9 10">Disproportionating enzyme</fullName>
    </alternativeName>
</protein>
<evidence type="ECO:0000256" key="7">
    <source>
        <dbReference type="ARBA" id="ARBA00023277"/>
    </source>
</evidence>
<dbReference type="Pfam" id="PF02446">
    <property type="entry name" value="Glyco_hydro_77"/>
    <property type="match status" value="1"/>
</dbReference>
<sequence>MSTARRSETLAGLAQRAGFEVEWTDARGAVQRVPDSTLAALLECAGLPCANATQLRHSASTLNAEQSSRRLPPLITAEFESAIELPSSAVRTGSHYRIDLENGEHIEGRFTAPRDAPALLAPLSEPGYHTLTVHDHRLTIAVAPPRCHTLDDAWRAKHGNASGPSGSGSRVPPLWGSAAQLYGLRRNGDGGIGDYSALATLATEHARHGAHALAVSPTHAMFSAEPGHFSPYSPSSRLWLNVAHIDPADVFGAQAAHEACVAAHVVDMARELEALPLIDWPRAVRLKLAVLRVLFDRFDSTERTSGSPRAAAFDAFCARGGEALEDHARFEALQAAMLEEPGGARHWQDWPAPLRDPRSAEVASFATAHRREVDFHRFLQWLAAEGLSRAQREAREAGMAVGLVADLAVGCDGAGSQAWAQPEDMLQRVSVGAPPDLFNQAGQSWGLTTFSPRAMHNTGFRAFIDMLRAAFAHAGGVRIDHILGLRRLWLVPAGESAKHGAYLRYPFDDLLRLIALESWRHRAIVIGEDLGTVPPGLRERLAAHGLYGIRVLWFERKDGAFLAPARYDPNCVATTTTHDLPTVAGWWRGTDIDWRNRIGQMLARADGRDPVALEHTQRAADRAALWLALQDAGFAPRDAAEPSPEDAPVEDALGYVAASASPLVTCPLEDLLGLADQPNLPGSIDEHPNWRRRLPLPVDALFADPAFTARVRTVVRARAMAGEAANQTGGQTEDQAGSEASAAAASRSGRPDGAGGPASPGGAPAAPAASPLRPAP</sequence>
<dbReference type="GO" id="GO:0004134">
    <property type="term" value="F:4-alpha-glucanotransferase activity"/>
    <property type="evidence" value="ECO:0007669"/>
    <property type="project" value="UniProtKB-EC"/>
</dbReference>
<proteinExistence type="inferred from homology"/>
<gene>
    <name evidence="12" type="primary">malQ</name>
    <name evidence="12" type="ORF">E1956_15430</name>
</gene>
<evidence type="ECO:0000256" key="5">
    <source>
        <dbReference type="ARBA" id="ARBA00022676"/>
    </source>
</evidence>
<dbReference type="EC" id="2.4.1.25" evidence="3 10"/>
<dbReference type="PANTHER" id="PTHR32438:SF5">
    <property type="entry name" value="4-ALPHA-GLUCANOTRANSFERASE DPE1, CHLOROPLASTIC_AMYLOPLASTIC"/>
    <property type="match status" value="1"/>
</dbReference>
<evidence type="ECO:0000313" key="13">
    <source>
        <dbReference type="Proteomes" id="UP000295727"/>
    </source>
</evidence>